<name>A0A3M7SMX6_BRAPC</name>
<accession>A0A3M7SMX6</accession>
<dbReference type="InterPro" id="IPR013901">
    <property type="entry name" value="Anthrone_oxy"/>
</dbReference>
<keyword evidence="3" id="KW-1185">Reference proteome</keyword>
<dbReference type="OrthoDB" id="5954308at2759"/>
<dbReference type="PANTHER" id="PTHR36535">
    <property type="entry name" value="YALI0E30327P"/>
    <property type="match status" value="1"/>
</dbReference>
<evidence type="ECO:0000256" key="1">
    <source>
        <dbReference type="SAM" id="Phobius"/>
    </source>
</evidence>
<dbReference type="Pfam" id="PF08592">
    <property type="entry name" value="Anthrone_oxy"/>
    <property type="match status" value="1"/>
</dbReference>
<evidence type="ECO:0008006" key="4">
    <source>
        <dbReference type="Google" id="ProtNLM"/>
    </source>
</evidence>
<evidence type="ECO:0000313" key="3">
    <source>
        <dbReference type="Proteomes" id="UP000276133"/>
    </source>
</evidence>
<proteinExistence type="predicted"/>
<dbReference type="EMBL" id="REGN01001110">
    <property type="protein sequence ID" value="RNA36977.1"/>
    <property type="molecule type" value="Genomic_DNA"/>
</dbReference>
<dbReference type="Proteomes" id="UP000276133">
    <property type="component" value="Unassembled WGS sequence"/>
</dbReference>
<feature type="transmembrane region" description="Helical" evidence="1">
    <location>
        <begin position="55"/>
        <end position="75"/>
    </location>
</feature>
<protein>
    <recommendedName>
        <fullName evidence="4">DUF1772-domain-containing protein</fullName>
    </recommendedName>
</protein>
<organism evidence="2 3">
    <name type="scientific">Brachionus plicatilis</name>
    <name type="common">Marine rotifer</name>
    <name type="synonym">Brachionus muelleri</name>
    <dbReference type="NCBI Taxonomy" id="10195"/>
    <lineage>
        <taxon>Eukaryota</taxon>
        <taxon>Metazoa</taxon>
        <taxon>Spiralia</taxon>
        <taxon>Gnathifera</taxon>
        <taxon>Rotifera</taxon>
        <taxon>Eurotatoria</taxon>
        <taxon>Monogononta</taxon>
        <taxon>Pseudotrocha</taxon>
        <taxon>Ploima</taxon>
        <taxon>Brachionidae</taxon>
        <taxon>Brachionus</taxon>
    </lineage>
</organism>
<dbReference type="PANTHER" id="PTHR36535:SF1">
    <property type="entry name" value="DUF1772 DOMAIN-CONTAINING PROTEIN"/>
    <property type="match status" value="1"/>
</dbReference>
<feature type="transmembrane region" description="Helical" evidence="1">
    <location>
        <begin position="81"/>
        <end position="104"/>
    </location>
</feature>
<evidence type="ECO:0000313" key="2">
    <source>
        <dbReference type="EMBL" id="RNA36977.1"/>
    </source>
</evidence>
<keyword evidence="1" id="KW-0472">Membrane</keyword>
<reference evidence="2 3" key="1">
    <citation type="journal article" date="2018" name="Sci. Rep.">
        <title>Genomic signatures of local adaptation to the degree of environmental predictability in rotifers.</title>
        <authorList>
            <person name="Franch-Gras L."/>
            <person name="Hahn C."/>
            <person name="Garcia-Roger E.M."/>
            <person name="Carmona M.J."/>
            <person name="Serra M."/>
            <person name="Gomez A."/>
        </authorList>
    </citation>
    <scope>NUCLEOTIDE SEQUENCE [LARGE SCALE GENOMIC DNA]</scope>
    <source>
        <strain evidence="2">HYR1</strain>
    </source>
</reference>
<keyword evidence="1" id="KW-0812">Transmembrane</keyword>
<sequence>MSLSLIFASKFISKISTAIFTGGAVYCSLVEHPARLKIDKRAAVSQFRPSLKRAILIQSLTSSIAFIGSSVAYYLENDKKWLYSAILIMSVIPYTLLCIMPINRKLTDPNLDPDSNETKHLLEKWGLLHSVRSIFGLVSLILMEL</sequence>
<gene>
    <name evidence="2" type="ORF">BpHYR1_054121</name>
</gene>
<dbReference type="AlphaFoldDB" id="A0A3M7SMX6"/>
<comment type="caution">
    <text evidence="2">The sequence shown here is derived from an EMBL/GenBank/DDBJ whole genome shotgun (WGS) entry which is preliminary data.</text>
</comment>
<keyword evidence="1" id="KW-1133">Transmembrane helix</keyword>